<evidence type="ECO:0000256" key="2">
    <source>
        <dbReference type="ARBA" id="ARBA00023172"/>
    </source>
</evidence>
<feature type="compositionally biased region" description="Low complexity" evidence="5">
    <location>
        <begin position="125"/>
        <end position="135"/>
    </location>
</feature>
<dbReference type="RefSeq" id="WP_126398691.1">
    <property type="nucleotide sequence ID" value="NZ_AP018907.1"/>
</dbReference>
<reference evidence="6 7" key="1">
    <citation type="submission" date="2018-08" db="EMBL/GenBank/DDBJ databases">
        <title>Complete genome sequencing of Blastochloris tepida GI.</title>
        <authorList>
            <person name="Tsukatani Y."/>
            <person name="Mori H."/>
        </authorList>
    </citation>
    <scope>NUCLEOTIDE SEQUENCE [LARGE SCALE GENOMIC DNA]</scope>
    <source>
        <strain evidence="6 7">GI</strain>
    </source>
</reference>
<accession>A0A348FZC0</accession>
<dbReference type="PANTHER" id="PTHR10302:SF0">
    <property type="entry name" value="SINGLE-STRANDED DNA-BINDING PROTEIN, MITOCHONDRIAL"/>
    <property type="match status" value="1"/>
</dbReference>
<evidence type="ECO:0000313" key="6">
    <source>
        <dbReference type="EMBL" id="BBF92653.1"/>
    </source>
</evidence>
<keyword evidence="1 3" id="KW-0238">DNA-binding</keyword>
<dbReference type="Gene3D" id="2.40.50.140">
    <property type="entry name" value="Nucleic acid-binding proteins"/>
    <property type="match status" value="1"/>
</dbReference>
<sequence length="143" mass="15757">MNLVILIGNVGKDPEIRATRGGSKIASFSLATSRPGPKDPATGERKKVVHWHNVVVFNEHLVTLIERYVTKGSKLAVVGEVQTRKWQDQSGSDRWTTEIVLDGFRGNIELLGDPKGDAHEDSRPASRSSRRPASADLDDEIPF</sequence>
<dbReference type="GO" id="GO:0006260">
    <property type="term" value="P:DNA replication"/>
    <property type="evidence" value="ECO:0007669"/>
    <property type="project" value="UniProtKB-UniRule"/>
</dbReference>
<dbReference type="EMBL" id="AP018907">
    <property type="protein sequence ID" value="BBF92653.1"/>
    <property type="molecule type" value="Genomic_DNA"/>
</dbReference>
<dbReference type="InterPro" id="IPR011344">
    <property type="entry name" value="ssDNA-bd"/>
</dbReference>
<organism evidence="6 7">
    <name type="scientific">Blastochloris tepida</name>
    <dbReference type="NCBI Taxonomy" id="2233851"/>
    <lineage>
        <taxon>Bacteria</taxon>
        <taxon>Pseudomonadati</taxon>
        <taxon>Pseudomonadota</taxon>
        <taxon>Alphaproteobacteria</taxon>
        <taxon>Hyphomicrobiales</taxon>
        <taxon>Blastochloridaceae</taxon>
        <taxon>Blastochloris</taxon>
    </lineage>
</organism>
<evidence type="ECO:0000313" key="7">
    <source>
        <dbReference type="Proteomes" id="UP000266934"/>
    </source>
</evidence>
<feature type="region of interest" description="Disordered" evidence="5">
    <location>
        <begin position="111"/>
        <end position="143"/>
    </location>
</feature>
<dbReference type="SUPFAM" id="SSF50249">
    <property type="entry name" value="Nucleic acid-binding proteins"/>
    <property type="match status" value="1"/>
</dbReference>
<dbReference type="NCBIfam" id="TIGR00621">
    <property type="entry name" value="ssb"/>
    <property type="match status" value="1"/>
</dbReference>
<name>A0A348FZC0_9HYPH</name>
<dbReference type="Pfam" id="PF00436">
    <property type="entry name" value="SSB"/>
    <property type="match status" value="1"/>
</dbReference>
<dbReference type="Proteomes" id="UP000266934">
    <property type="component" value="Chromosome"/>
</dbReference>
<dbReference type="InterPro" id="IPR000424">
    <property type="entry name" value="Primosome_PriB/ssb"/>
</dbReference>
<comment type="subunit">
    <text evidence="3">Homotetramer.</text>
</comment>
<keyword evidence="2 3" id="KW-0233">DNA recombination</keyword>
<dbReference type="CDD" id="cd04496">
    <property type="entry name" value="SSB_OBF"/>
    <property type="match status" value="1"/>
</dbReference>
<feature type="short sequence motif" description="Important for interaction with partner proteins" evidence="3">
    <location>
        <begin position="138"/>
        <end position="143"/>
    </location>
</feature>
<dbReference type="GO" id="GO:0006281">
    <property type="term" value="P:DNA repair"/>
    <property type="evidence" value="ECO:0007669"/>
    <property type="project" value="UniProtKB-UniRule"/>
</dbReference>
<dbReference type="GO" id="GO:0003697">
    <property type="term" value="F:single-stranded DNA binding"/>
    <property type="evidence" value="ECO:0007669"/>
    <property type="project" value="UniProtKB-UniRule"/>
</dbReference>
<gene>
    <name evidence="6" type="primary">ssb_2</name>
    <name evidence="6" type="ORF">BLTE_13380</name>
</gene>
<dbReference type="GO" id="GO:0009295">
    <property type="term" value="C:nucleoid"/>
    <property type="evidence" value="ECO:0007669"/>
    <property type="project" value="TreeGrafter"/>
</dbReference>
<dbReference type="HAMAP" id="MF_00984">
    <property type="entry name" value="SSB"/>
    <property type="match status" value="1"/>
</dbReference>
<dbReference type="InterPro" id="IPR012340">
    <property type="entry name" value="NA-bd_OB-fold"/>
</dbReference>
<evidence type="ECO:0000256" key="1">
    <source>
        <dbReference type="ARBA" id="ARBA00023125"/>
    </source>
</evidence>
<dbReference type="OrthoDB" id="9809878at2"/>
<comment type="caution">
    <text evidence="3">Lacks conserved residue(s) required for the propagation of feature annotation.</text>
</comment>
<evidence type="ECO:0000256" key="4">
    <source>
        <dbReference type="RuleBase" id="RU000524"/>
    </source>
</evidence>
<evidence type="ECO:0000256" key="3">
    <source>
        <dbReference type="HAMAP-Rule" id="MF_00984"/>
    </source>
</evidence>
<dbReference type="KEGG" id="blag:BLTE_13380"/>
<dbReference type="PANTHER" id="PTHR10302">
    <property type="entry name" value="SINGLE-STRANDED DNA-BINDING PROTEIN"/>
    <property type="match status" value="1"/>
</dbReference>
<proteinExistence type="inferred from homology"/>
<evidence type="ECO:0000256" key="5">
    <source>
        <dbReference type="SAM" id="MobiDB-lite"/>
    </source>
</evidence>
<comment type="function">
    <text evidence="3">Plays an important role in DNA replication, recombination and repair. Binds to ssDNA and to an array of partner proteins to recruit them to their sites of action during DNA metabolism.</text>
</comment>
<dbReference type="PROSITE" id="PS50935">
    <property type="entry name" value="SSB"/>
    <property type="match status" value="1"/>
</dbReference>
<dbReference type="AlphaFoldDB" id="A0A348FZC0"/>
<dbReference type="GO" id="GO:0006310">
    <property type="term" value="P:DNA recombination"/>
    <property type="evidence" value="ECO:0007669"/>
    <property type="project" value="UniProtKB-UniRule"/>
</dbReference>
<feature type="compositionally biased region" description="Basic and acidic residues" evidence="5">
    <location>
        <begin position="112"/>
        <end position="124"/>
    </location>
</feature>
<keyword evidence="3" id="KW-0234">DNA repair</keyword>
<protein>
    <recommendedName>
        <fullName evidence="3 4">Single-stranded DNA-binding protein</fullName>
        <shortName evidence="3">SSB</shortName>
    </recommendedName>
</protein>
<keyword evidence="3" id="KW-0227">DNA damage</keyword>
<keyword evidence="7" id="KW-1185">Reference proteome</keyword>
<keyword evidence="3" id="KW-0235">DNA replication</keyword>